<dbReference type="Pfam" id="PF00339">
    <property type="entry name" value="Arrestin_N"/>
    <property type="match status" value="1"/>
</dbReference>
<dbReference type="GO" id="GO:0007165">
    <property type="term" value="P:signal transduction"/>
    <property type="evidence" value="ECO:0007669"/>
    <property type="project" value="InterPro"/>
</dbReference>
<dbReference type="EMBL" id="JAURVH010001524">
    <property type="protein sequence ID" value="KAK5920151.1"/>
    <property type="molecule type" value="Genomic_DNA"/>
</dbReference>
<organism evidence="4 5">
    <name type="scientific">Champsocephalus gunnari</name>
    <name type="common">Mackerel icefish</name>
    <dbReference type="NCBI Taxonomy" id="52237"/>
    <lineage>
        <taxon>Eukaryota</taxon>
        <taxon>Metazoa</taxon>
        <taxon>Chordata</taxon>
        <taxon>Craniata</taxon>
        <taxon>Vertebrata</taxon>
        <taxon>Euteleostomi</taxon>
        <taxon>Actinopterygii</taxon>
        <taxon>Neopterygii</taxon>
        <taxon>Teleostei</taxon>
        <taxon>Neoteleostei</taxon>
        <taxon>Acanthomorphata</taxon>
        <taxon>Eupercaria</taxon>
        <taxon>Perciformes</taxon>
        <taxon>Notothenioidei</taxon>
        <taxon>Channichthyidae</taxon>
        <taxon>Champsocephalus</taxon>
    </lineage>
</organism>
<dbReference type="Pfam" id="PF18078">
    <property type="entry name" value="Thioredoxin_11"/>
    <property type="match status" value="1"/>
</dbReference>
<dbReference type="InterPro" id="IPR011022">
    <property type="entry name" value="Arrestin_C-like"/>
</dbReference>
<dbReference type="FunFam" id="2.60.40.840:FF:000002">
    <property type="entry name" value="Arrestin 3"/>
    <property type="match status" value="1"/>
</dbReference>
<dbReference type="GO" id="GO:0001750">
    <property type="term" value="C:photoreceptor outer segment"/>
    <property type="evidence" value="ECO:0007669"/>
    <property type="project" value="UniProtKB-ARBA"/>
</dbReference>
<dbReference type="InterPro" id="IPR036116">
    <property type="entry name" value="FN3_sf"/>
</dbReference>
<dbReference type="InterPro" id="IPR011021">
    <property type="entry name" value="Arrestin-like_N"/>
</dbReference>
<keyword evidence="5" id="KW-1185">Reference proteome</keyword>
<dbReference type="GO" id="GO:0007399">
    <property type="term" value="P:nervous system development"/>
    <property type="evidence" value="ECO:0007669"/>
    <property type="project" value="UniProtKB-ARBA"/>
</dbReference>
<dbReference type="PANTHER" id="PTHR31594:SF16">
    <property type="entry name" value="SI:CH211-281L24.3"/>
    <property type="match status" value="1"/>
</dbReference>
<dbReference type="AlphaFoldDB" id="A0AAN8HLD7"/>
<dbReference type="PANTHER" id="PTHR31594">
    <property type="entry name" value="AIG1-TYPE G DOMAIN-CONTAINING PROTEIN"/>
    <property type="match status" value="1"/>
</dbReference>
<reference evidence="4 5" key="1">
    <citation type="journal article" date="2023" name="Mol. Biol. Evol.">
        <title>Genomics of Secondarily Temperate Adaptation in the Only Non-Antarctic Icefish.</title>
        <authorList>
            <person name="Rivera-Colon A.G."/>
            <person name="Rayamajhi N."/>
            <person name="Minhas B.F."/>
            <person name="Madrigal G."/>
            <person name="Bilyk K.T."/>
            <person name="Yoon V."/>
            <person name="Hune M."/>
            <person name="Gregory S."/>
            <person name="Cheng C.H.C."/>
            <person name="Catchen J.M."/>
        </authorList>
    </citation>
    <scope>NUCLEOTIDE SEQUENCE [LARGE SCALE GENOMIC DNA]</scope>
    <source>
        <tissue evidence="4">White muscle</tissue>
    </source>
</reference>
<sequence length="980" mass="109288">MKHLGRGNVKHPYVFEKGIATHVVTGILYGAQAFFVFDRELSVNENHRDIQGNLKVMIKNIPCLSIEGEGSLKIEDKDKANVEKFSCKFHGDFSLEKNPVSFQDAVAVYQSLPKLLGANGENAVPVKVWLLPLTSLDSTAAKLVRQISIGLVEECQSVLEDLSDLEMRFNDALRTQTAQQFPQIGNKLKTFKQKCSQFKLEFQRTLAKKLPSIRGGGEEEAVLAEELRKTCSSPFNSKDLNEWMDCKEREISILKSYTNKMKNTKIVPRENDLHETILNNEQAVCFVFTSLGRDEPYLSTLSNYLKQTPKPDDAQDPHPPDQWYNSRREMEAMRHKAKLFSDFAEANKENKNITFLTVGLTNETQKGSSIYLYTDGLSVNEDFEPPSKPAAVTGSDINHSSVTLNICPPRFGAEDITSYSVEYCVRGEDGWKQETASRAEEVTVSGLSPNTEYRFRCRAETPVGAGPANEVSGSIQTLPCSPPGRLHVESTSGEISVSWEKPAELGQDVQVLSYIVEYAKPDQQVKEEDLHWEQMMAGVEKAIISGLQPETEYAVRTPTDPATLSFLCSNSGIARPLPSISSNMSLKNVVFKKICSDKSVGVYMGRRDFVDHVDYVDPVDGVILIDPQALQGRKVFVTLSCTFRYGRDDVSVLGVALRRQLHVSSRQVYPPLQDRESCIHSRMQAKLLQKLGDNAYPFFFELPDNLPCSVMLQPGPNDSGKHCCVEFEIKAFSAESQDEKVRKRSTVALMIRKVQYAPDSEVASQSVEISKEFAMSDKPLHVKASLDKEMYYHGETVKVNLGITNNTSKHIKSIVVSVDQISTVVLYSNDIWVKSVAIEEPGNSVPPGESLQKDFKLLPLLANNLERRGIALDGKLKHEDTNLASSSIIKEGVMKEVMGIIVSYRVMVKLVIGGMMGSSEVALEVPFKLMHPKPDPVKESEMEEEVEFQEFKRSYLKGIIDDDDEDGNVSAGDDAAPIEK</sequence>
<feature type="domain" description="Fibronectin type-III" evidence="3">
    <location>
        <begin position="482"/>
        <end position="579"/>
    </location>
</feature>
<dbReference type="SMART" id="SM01017">
    <property type="entry name" value="Arrestin_C"/>
    <property type="match status" value="1"/>
</dbReference>
<feature type="domain" description="Fibronectin type-III" evidence="3">
    <location>
        <begin position="388"/>
        <end position="480"/>
    </location>
</feature>
<evidence type="ECO:0000313" key="4">
    <source>
        <dbReference type="EMBL" id="KAK5920151.1"/>
    </source>
</evidence>
<dbReference type="Pfam" id="PF02752">
    <property type="entry name" value="Arrestin_C"/>
    <property type="match status" value="1"/>
</dbReference>
<dbReference type="Proteomes" id="UP001331515">
    <property type="component" value="Unassembled WGS sequence"/>
</dbReference>
<gene>
    <name evidence="4" type="ORF">CgunFtcFv8_023990</name>
</gene>
<comment type="caution">
    <text evidence="4">The sequence shown here is derived from an EMBL/GenBank/DDBJ whole genome shotgun (WGS) entry which is preliminary data.</text>
</comment>
<dbReference type="CDD" id="cd00063">
    <property type="entry name" value="FN3"/>
    <property type="match status" value="2"/>
</dbReference>
<dbReference type="Pfam" id="PF00041">
    <property type="entry name" value="fn3"/>
    <property type="match status" value="2"/>
</dbReference>
<evidence type="ECO:0000313" key="5">
    <source>
        <dbReference type="Proteomes" id="UP001331515"/>
    </source>
</evidence>
<dbReference type="Gene3D" id="2.60.40.840">
    <property type="match status" value="1"/>
</dbReference>
<dbReference type="Pfam" id="PF21109">
    <property type="entry name" value="Stonustoxin_helical"/>
    <property type="match status" value="1"/>
</dbReference>
<dbReference type="InterPro" id="IPR052090">
    <property type="entry name" value="Cytolytic_pore-forming_toxin"/>
</dbReference>
<dbReference type="InterPro" id="IPR013783">
    <property type="entry name" value="Ig-like_fold"/>
</dbReference>
<dbReference type="InterPro" id="IPR003961">
    <property type="entry name" value="FN3_dom"/>
</dbReference>
<protein>
    <recommendedName>
        <fullName evidence="3">Fibronectin type-III domain-containing protein</fullName>
    </recommendedName>
</protein>
<dbReference type="Gene3D" id="2.60.40.640">
    <property type="match status" value="1"/>
</dbReference>
<name>A0AAN8HLD7_CHAGU</name>
<evidence type="ECO:0000256" key="2">
    <source>
        <dbReference type="SAM" id="MobiDB-lite"/>
    </source>
</evidence>
<dbReference type="InterPro" id="IPR014756">
    <property type="entry name" value="Ig_E-set"/>
</dbReference>
<evidence type="ECO:0000259" key="3">
    <source>
        <dbReference type="PROSITE" id="PS50853"/>
    </source>
</evidence>
<dbReference type="Gene3D" id="2.60.40.10">
    <property type="entry name" value="Immunoglobulins"/>
    <property type="match status" value="2"/>
</dbReference>
<comment type="similarity">
    <text evidence="1">Belongs to the arrestin family.</text>
</comment>
<evidence type="ECO:0000256" key="1">
    <source>
        <dbReference type="ARBA" id="ARBA00005298"/>
    </source>
</evidence>
<proteinExistence type="inferred from homology"/>
<dbReference type="PRINTS" id="PR00309">
    <property type="entry name" value="ARRESTIN"/>
</dbReference>
<dbReference type="InterPro" id="IPR014752">
    <property type="entry name" value="Arrestin-like_C"/>
</dbReference>
<dbReference type="InterPro" id="IPR040581">
    <property type="entry name" value="Thioredoxin_11"/>
</dbReference>
<feature type="region of interest" description="Disordered" evidence="2">
    <location>
        <begin position="960"/>
        <end position="980"/>
    </location>
</feature>
<dbReference type="SUPFAM" id="SSF81296">
    <property type="entry name" value="E set domains"/>
    <property type="match status" value="2"/>
</dbReference>
<dbReference type="PROSITE" id="PS50853">
    <property type="entry name" value="FN3"/>
    <property type="match status" value="2"/>
</dbReference>
<dbReference type="InterPro" id="IPR014753">
    <property type="entry name" value="Arrestin_N"/>
</dbReference>
<dbReference type="InterPro" id="IPR000698">
    <property type="entry name" value="Arrestin"/>
</dbReference>
<dbReference type="InterPro" id="IPR048997">
    <property type="entry name" value="Stonustoxin-like_helical"/>
</dbReference>
<dbReference type="SMART" id="SM00060">
    <property type="entry name" value="FN3"/>
    <property type="match status" value="2"/>
</dbReference>
<dbReference type="SUPFAM" id="SSF49265">
    <property type="entry name" value="Fibronectin type III"/>
    <property type="match status" value="1"/>
</dbReference>
<accession>A0AAN8HLD7</accession>
<dbReference type="FunFam" id="2.60.40.640:FF:000011">
    <property type="entry name" value="S-arrestin isoform X2"/>
    <property type="match status" value="1"/>
</dbReference>